<organism evidence="1">
    <name type="scientific">marine sediment metagenome</name>
    <dbReference type="NCBI Taxonomy" id="412755"/>
    <lineage>
        <taxon>unclassified sequences</taxon>
        <taxon>metagenomes</taxon>
        <taxon>ecological metagenomes</taxon>
    </lineage>
</organism>
<protein>
    <submittedName>
        <fullName evidence="1">Uncharacterized protein</fullName>
    </submittedName>
</protein>
<dbReference type="AlphaFoldDB" id="A0A0F9A831"/>
<name>A0A0F9A831_9ZZZZ</name>
<feature type="non-terminal residue" evidence="1">
    <location>
        <position position="114"/>
    </location>
</feature>
<accession>A0A0F9A831</accession>
<evidence type="ECO:0000313" key="1">
    <source>
        <dbReference type="EMBL" id="KKK68366.1"/>
    </source>
</evidence>
<dbReference type="EMBL" id="LAZR01059173">
    <property type="protein sequence ID" value="KKK68366.1"/>
    <property type="molecule type" value="Genomic_DNA"/>
</dbReference>
<reference evidence="1" key="1">
    <citation type="journal article" date="2015" name="Nature">
        <title>Complex archaea that bridge the gap between prokaryotes and eukaryotes.</title>
        <authorList>
            <person name="Spang A."/>
            <person name="Saw J.H."/>
            <person name="Jorgensen S.L."/>
            <person name="Zaremba-Niedzwiedzka K."/>
            <person name="Martijn J."/>
            <person name="Lind A.E."/>
            <person name="van Eijk R."/>
            <person name="Schleper C."/>
            <person name="Guy L."/>
            <person name="Ettema T.J."/>
        </authorList>
    </citation>
    <scope>NUCLEOTIDE SEQUENCE</scope>
</reference>
<sequence>MQLSKSEYMMFLKHPAWLWLKKHDKSKLPEPDDNLQAIFDAGVEFEQYANKRFPDGVDIGFNDFSEYRSMPGRTMQAVDSNAKTIFQGRFEGDNITCICDVVDRVEKNTFDLYE</sequence>
<gene>
    <name evidence="1" type="ORF">LCGC14_2944760</name>
</gene>
<proteinExistence type="predicted"/>
<comment type="caution">
    <text evidence="1">The sequence shown here is derived from an EMBL/GenBank/DDBJ whole genome shotgun (WGS) entry which is preliminary data.</text>
</comment>